<accession>A0A3G6J756</accession>
<protein>
    <submittedName>
        <fullName evidence="1">Uncharacterized protein</fullName>
    </submittedName>
</protein>
<organism evidence="1 2">
    <name type="scientific">Corynebacterium choanae</name>
    <dbReference type="NCBI Taxonomy" id="1862358"/>
    <lineage>
        <taxon>Bacteria</taxon>
        <taxon>Bacillati</taxon>
        <taxon>Actinomycetota</taxon>
        <taxon>Actinomycetes</taxon>
        <taxon>Mycobacteriales</taxon>
        <taxon>Corynebacteriaceae</taxon>
        <taxon>Corynebacterium</taxon>
    </lineage>
</organism>
<name>A0A3G6J756_9CORY</name>
<evidence type="ECO:0000313" key="2">
    <source>
        <dbReference type="Proteomes" id="UP000269019"/>
    </source>
</evidence>
<evidence type="ECO:0000313" key="1">
    <source>
        <dbReference type="EMBL" id="AZA13603.1"/>
    </source>
</evidence>
<dbReference type="Proteomes" id="UP000269019">
    <property type="component" value="Chromosome"/>
</dbReference>
<dbReference type="EMBL" id="CP033896">
    <property type="protein sequence ID" value="AZA13603.1"/>
    <property type="molecule type" value="Genomic_DNA"/>
</dbReference>
<dbReference type="KEGG" id="ccho:CCHOA_06020"/>
<sequence length="45" mass="4797">MFGSATILCNSNPFCGSLATLGLSFARVALDQRCCNLSHTTITEM</sequence>
<proteinExistence type="predicted"/>
<reference evidence="1 2" key="1">
    <citation type="submission" date="2018-11" db="EMBL/GenBank/DDBJ databases">
        <authorList>
            <person name="Kleinhagauer T."/>
            <person name="Glaeser S.P."/>
            <person name="Spergser J."/>
            <person name="Ruckert C."/>
            <person name="Kaempfer P."/>
            <person name="Busse H.-J."/>
        </authorList>
    </citation>
    <scope>NUCLEOTIDE SEQUENCE [LARGE SCALE GENOMIC DNA]</scope>
    <source>
        <strain evidence="1 2">200CH</strain>
    </source>
</reference>
<gene>
    <name evidence="1" type="ORF">CCHOA_06020</name>
</gene>
<keyword evidence="2" id="KW-1185">Reference proteome</keyword>
<dbReference type="AlphaFoldDB" id="A0A3G6J756"/>